<evidence type="ECO:0000256" key="7">
    <source>
        <dbReference type="ARBA" id="ARBA00023242"/>
    </source>
</evidence>
<evidence type="ECO:0000256" key="1">
    <source>
        <dbReference type="ARBA" id="ARBA00001968"/>
    </source>
</evidence>
<dbReference type="PANTHER" id="PTHR22930:SF289">
    <property type="entry name" value="DDE TNP4 DOMAIN-CONTAINING PROTEIN-RELATED"/>
    <property type="match status" value="1"/>
</dbReference>
<evidence type="ECO:0000256" key="6">
    <source>
        <dbReference type="ARBA" id="ARBA00022801"/>
    </source>
</evidence>
<gene>
    <name evidence="9" type="ORF">RI129_000373</name>
</gene>
<keyword evidence="10" id="KW-1185">Reference proteome</keyword>
<dbReference type="GO" id="GO:0004518">
    <property type="term" value="F:nuclease activity"/>
    <property type="evidence" value="ECO:0007669"/>
    <property type="project" value="UniProtKB-KW"/>
</dbReference>
<comment type="caution">
    <text evidence="9">The sequence shown here is derived from an EMBL/GenBank/DDBJ whole genome shotgun (WGS) entry which is preliminary data.</text>
</comment>
<keyword evidence="6" id="KW-0378">Hydrolase</keyword>
<protein>
    <recommendedName>
        <fullName evidence="8">DDE Tnp4 domain-containing protein</fullName>
    </recommendedName>
</protein>
<evidence type="ECO:0000313" key="9">
    <source>
        <dbReference type="EMBL" id="KAK5649344.1"/>
    </source>
</evidence>
<reference evidence="9 10" key="1">
    <citation type="journal article" date="2024" name="Insects">
        <title>An Improved Chromosome-Level Genome Assembly of the Firefly Pyrocoelia pectoralis.</title>
        <authorList>
            <person name="Fu X."/>
            <person name="Meyer-Rochow V.B."/>
            <person name="Ballantyne L."/>
            <person name="Zhu X."/>
        </authorList>
    </citation>
    <scope>NUCLEOTIDE SEQUENCE [LARGE SCALE GENOMIC DNA]</scope>
    <source>
        <strain evidence="9">XCY_ONT2</strain>
    </source>
</reference>
<dbReference type="GO" id="GO:0046872">
    <property type="term" value="F:metal ion binding"/>
    <property type="evidence" value="ECO:0007669"/>
    <property type="project" value="UniProtKB-KW"/>
</dbReference>
<dbReference type="AlphaFoldDB" id="A0AAN7VRE6"/>
<evidence type="ECO:0000256" key="5">
    <source>
        <dbReference type="ARBA" id="ARBA00022723"/>
    </source>
</evidence>
<keyword evidence="4" id="KW-0540">Nuclease</keyword>
<keyword evidence="5" id="KW-0479">Metal-binding</keyword>
<sequence>MDFVFDSDDDVDLAALELVVYGIPRQVYARADNFNRFNELSFFQRFRLTKNTILALLPQIEHHLEFPHDNNQSVSPINQLLLCLRYYATGSHLLAMGDFAGVHVSTACRIIKKVSHAIALMYPNYIKMPQTADEIHRAQEGFFQISAFPRVIGALDCTHVRIQSPGGEDAEIYRNRKGYFSVNVQAVCNAQLKFFNVVARWPGSSHDSTIFNNSHLRAEFEQNIYPNCAILGDSGYYLRTYLMTPLLEPRTERQQLYNQSHIRTRNVIERTFGVWKRRFPVLAYGCRLKIETLLSVIISTAILHNIAIDNNEGEPPVDANGDIQLLQQLIRNGQIPVPAIPLHLRNRGAAADGARMRDELINNYFGNL</sequence>
<name>A0AAN7VRE6_9COLE</name>
<organism evidence="9 10">
    <name type="scientific">Pyrocoelia pectoralis</name>
    <dbReference type="NCBI Taxonomy" id="417401"/>
    <lineage>
        <taxon>Eukaryota</taxon>
        <taxon>Metazoa</taxon>
        <taxon>Ecdysozoa</taxon>
        <taxon>Arthropoda</taxon>
        <taxon>Hexapoda</taxon>
        <taxon>Insecta</taxon>
        <taxon>Pterygota</taxon>
        <taxon>Neoptera</taxon>
        <taxon>Endopterygota</taxon>
        <taxon>Coleoptera</taxon>
        <taxon>Polyphaga</taxon>
        <taxon>Elateriformia</taxon>
        <taxon>Elateroidea</taxon>
        <taxon>Lampyridae</taxon>
        <taxon>Lampyrinae</taxon>
        <taxon>Pyrocoelia</taxon>
    </lineage>
</organism>
<dbReference type="GO" id="GO:0016787">
    <property type="term" value="F:hydrolase activity"/>
    <property type="evidence" value="ECO:0007669"/>
    <property type="project" value="UniProtKB-KW"/>
</dbReference>
<dbReference type="Pfam" id="PF13359">
    <property type="entry name" value="DDE_Tnp_4"/>
    <property type="match status" value="1"/>
</dbReference>
<evidence type="ECO:0000259" key="8">
    <source>
        <dbReference type="Pfam" id="PF13359"/>
    </source>
</evidence>
<evidence type="ECO:0000256" key="2">
    <source>
        <dbReference type="ARBA" id="ARBA00004123"/>
    </source>
</evidence>
<dbReference type="InterPro" id="IPR045249">
    <property type="entry name" value="HARBI1-like"/>
</dbReference>
<accession>A0AAN7VRE6</accession>
<feature type="domain" description="DDE Tnp4" evidence="8">
    <location>
        <begin position="155"/>
        <end position="305"/>
    </location>
</feature>
<comment type="cofactor">
    <cofactor evidence="1">
        <name>a divalent metal cation</name>
        <dbReference type="ChEBI" id="CHEBI:60240"/>
    </cofactor>
</comment>
<evidence type="ECO:0000256" key="3">
    <source>
        <dbReference type="ARBA" id="ARBA00006958"/>
    </source>
</evidence>
<dbReference type="EMBL" id="JAVRBK010000001">
    <property type="protein sequence ID" value="KAK5649344.1"/>
    <property type="molecule type" value="Genomic_DNA"/>
</dbReference>
<dbReference type="Proteomes" id="UP001329430">
    <property type="component" value="Chromosome 1"/>
</dbReference>
<comment type="subcellular location">
    <subcellularLocation>
        <location evidence="2">Nucleus</location>
    </subcellularLocation>
</comment>
<evidence type="ECO:0000256" key="4">
    <source>
        <dbReference type="ARBA" id="ARBA00022722"/>
    </source>
</evidence>
<evidence type="ECO:0000313" key="10">
    <source>
        <dbReference type="Proteomes" id="UP001329430"/>
    </source>
</evidence>
<dbReference type="PANTHER" id="PTHR22930">
    <property type="match status" value="1"/>
</dbReference>
<comment type="similarity">
    <text evidence="3">Belongs to the HARBI1 family.</text>
</comment>
<dbReference type="InterPro" id="IPR027806">
    <property type="entry name" value="HARBI1_dom"/>
</dbReference>
<proteinExistence type="inferred from homology"/>
<keyword evidence="7" id="KW-0539">Nucleus</keyword>
<dbReference type="GO" id="GO:0005634">
    <property type="term" value="C:nucleus"/>
    <property type="evidence" value="ECO:0007669"/>
    <property type="project" value="UniProtKB-SubCell"/>
</dbReference>